<name>A0ABU9H1T3_9GAMM</name>
<comment type="caution">
    <text evidence="1">The sequence shown here is derived from an EMBL/GenBank/DDBJ whole genome shotgun (WGS) entry which is preliminary data.</text>
</comment>
<sequence length="95" mass="10995">MDAEKYRKNLQGEVVGPDEKFLKRKQVLEMCGISLSHMYYLMNKGMFPKSHRVSHRSAVWLESDINLWRSMNSNHFFAEYGEQIKAQKLGEGAAA</sequence>
<dbReference type="InterPro" id="IPR010260">
    <property type="entry name" value="AlpA"/>
</dbReference>
<protein>
    <submittedName>
        <fullName evidence="1">AlpA family phage regulatory protein</fullName>
    </submittedName>
</protein>
<proteinExistence type="predicted"/>
<evidence type="ECO:0000313" key="1">
    <source>
        <dbReference type="EMBL" id="MEL0655780.1"/>
    </source>
</evidence>
<gene>
    <name evidence="1" type="ORF">V6257_12105</name>
</gene>
<dbReference type="EMBL" id="JBAKAW010000010">
    <property type="protein sequence ID" value="MEL0655780.1"/>
    <property type="molecule type" value="Genomic_DNA"/>
</dbReference>
<dbReference type="Pfam" id="PF05930">
    <property type="entry name" value="Phage_AlpA"/>
    <property type="match status" value="1"/>
</dbReference>
<dbReference type="PANTHER" id="PTHR36154:SF1">
    <property type="entry name" value="DNA-BINDING TRANSCRIPTIONAL ACTIVATOR ALPA"/>
    <property type="match status" value="1"/>
</dbReference>
<keyword evidence="2" id="KW-1185">Reference proteome</keyword>
<dbReference type="Proteomes" id="UP001371391">
    <property type="component" value="Unassembled WGS sequence"/>
</dbReference>
<dbReference type="Gene3D" id="1.10.238.160">
    <property type="match status" value="1"/>
</dbReference>
<dbReference type="PANTHER" id="PTHR36154">
    <property type="entry name" value="DNA-BINDING TRANSCRIPTIONAL ACTIVATOR ALPA"/>
    <property type="match status" value="1"/>
</dbReference>
<accession>A0ABU9H1T3</accession>
<evidence type="ECO:0000313" key="2">
    <source>
        <dbReference type="Proteomes" id="UP001371391"/>
    </source>
</evidence>
<dbReference type="RefSeq" id="WP_024608340.1">
    <property type="nucleotide sequence ID" value="NZ_JBAKAW010000010.1"/>
</dbReference>
<reference evidence="1 2" key="1">
    <citation type="submission" date="2024-02" db="EMBL/GenBank/DDBJ databases">
        <title>Bacteria isolated from the canopy kelp, Nereocystis luetkeana.</title>
        <authorList>
            <person name="Pfister C.A."/>
            <person name="Younker I.T."/>
            <person name="Light S.H."/>
        </authorList>
    </citation>
    <scope>NUCLEOTIDE SEQUENCE [LARGE SCALE GENOMIC DNA]</scope>
    <source>
        <strain evidence="1 2">TI.1.03</strain>
    </source>
</reference>
<organism evidence="1 2">
    <name type="scientific">Pseudoalteromonas issachenkonii</name>
    <dbReference type="NCBI Taxonomy" id="152297"/>
    <lineage>
        <taxon>Bacteria</taxon>
        <taxon>Pseudomonadati</taxon>
        <taxon>Pseudomonadota</taxon>
        <taxon>Gammaproteobacteria</taxon>
        <taxon>Alteromonadales</taxon>
        <taxon>Pseudoalteromonadaceae</taxon>
        <taxon>Pseudoalteromonas</taxon>
    </lineage>
</organism>
<dbReference type="InterPro" id="IPR052931">
    <property type="entry name" value="Prophage_regulatory_activator"/>
</dbReference>